<dbReference type="InterPro" id="IPR045275">
    <property type="entry name" value="MscS_archaea/bacteria_type"/>
</dbReference>
<feature type="domain" description="Mechanosensitive ion channel MscS C-terminal" evidence="9">
    <location>
        <begin position="180"/>
        <end position="262"/>
    </location>
</feature>
<evidence type="ECO:0000256" key="4">
    <source>
        <dbReference type="ARBA" id="ARBA00022692"/>
    </source>
</evidence>
<dbReference type="Proteomes" id="UP000006101">
    <property type="component" value="Chromosome"/>
</dbReference>
<dbReference type="InterPro" id="IPR010920">
    <property type="entry name" value="LSM_dom_sf"/>
</dbReference>
<evidence type="ECO:0000256" key="5">
    <source>
        <dbReference type="ARBA" id="ARBA00022989"/>
    </source>
</evidence>
<feature type="transmembrane region" description="Helical" evidence="7">
    <location>
        <begin position="63"/>
        <end position="82"/>
    </location>
</feature>
<dbReference type="InterPro" id="IPR023408">
    <property type="entry name" value="MscS_beta-dom_sf"/>
</dbReference>
<keyword evidence="4 7" id="KW-0812">Transmembrane</keyword>
<dbReference type="InterPro" id="IPR011014">
    <property type="entry name" value="MscS_channel_TM-2"/>
</dbReference>
<dbReference type="InterPro" id="IPR006685">
    <property type="entry name" value="MscS_channel_2nd"/>
</dbReference>
<proteinExistence type="inferred from homology"/>
<dbReference type="Gene3D" id="1.10.287.1260">
    <property type="match status" value="1"/>
</dbReference>
<evidence type="ECO:0000313" key="10">
    <source>
        <dbReference type="EMBL" id="AFS80985.1"/>
    </source>
</evidence>
<keyword evidence="11" id="KW-1185">Reference proteome</keyword>
<evidence type="ECO:0000256" key="3">
    <source>
        <dbReference type="ARBA" id="ARBA00022475"/>
    </source>
</evidence>
<comment type="subcellular location">
    <subcellularLocation>
        <location evidence="1">Cell membrane</location>
        <topology evidence="1">Multi-pass membrane protein</topology>
    </subcellularLocation>
</comment>
<evidence type="ECO:0000256" key="6">
    <source>
        <dbReference type="ARBA" id="ARBA00023136"/>
    </source>
</evidence>
<evidence type="ECO:0000256" key="1">
    <source>
        <dbReference type="ARBA" id="ARBA00004651"/>
    </source>
</evidence>
<dbReference type="Pfam" id="PF21082">
    <property type="entry name" value="MS_channel_3rd"/>
    <property type="match status" value="1"/>
</dbReference>
<dbReference type="GO" id="GO:0005886">
    <property type="term" value="C:plasma membrane"/>
    <property type="evidence" value="ECO:0007669"/>
    <property type="project" value="UniProtKB-SubCell"/>
</dbReference>
<dbReference type="SUPFAM" id="SSF82689">
    <property type="entry name" value="Mechanosensitive channel protein MscS (YggB), C-terminal domain"/>
    <property type="match status" value="1"/>
</dbReference>
<dbReference type="Gene3D" id="3.30.70.100">
    <property type="match status" value="1"/>
</dbReference>
<dbReference type="PANTHER" id="PTHR30221">
    <property type="entry name" value="SMALL-CONDUCTANCE MECHANOSENSITIVE CHANNEL"/>
    <property type="match status" value="1"/>
</dbReference>
<keyword evidence="3" id="KW-1003">Cell membrane</keyword>
<dbReference type="InterPro" id="IPR049278">
    <property type="entry name" value="MS_channel_C"/>
</dbReference>
<evidence type="ECO:0000259" key="8">
    <source>
        <dbReference type="Pfam" id="PF00924"/>
    </source>
</evidence>
<dbReference type="PANTHER" id="PTHR30221:SF20">
    <property type="entry name" value="SMALL-CONDUCTANCE MECHANOSENSITIVE CHANNEL"/>
    <property type="match status" value="1"/>
</dbReference>
<dbReference type="EMBL" id="CP003842">
    <property type="protein sequence ID" value="AFS80985.1"/>
    <property type="molecule type" value="Genomic_DNA"/>
</dbReference>
<evidence type="ECO:0000256" key="7">
    <source>
        <dbReference type="SAM" id="Phobius"/>
    </source>
</evidence>
<accession>K0B7S0</accession>
<dbReference type="RefSeq" id="WP_014963370.1">
    <property type="nucleotide sequence ID" value="NC_018655.1"/>
</dbReference>
<reference evidence="10 11" key="1">
    <citation type="journal article" date="2012" name="J. Bacteriol.">
        <title>Draft Genome Sequence of an Ammonia-Oxidizing Archaeon, "Candidatus Nitrosopumilus koreensis" AR1, from Marine Sediment.</title>
        <authorList>
            <person name="Park S.J."/>
            <person name="Kim J.G."/>
            <person name="Jung M.Y."/>
            <person name="Kim S.J."/>
            <person name="Cha I.T."/>
            <person name="Kwon K."/>
            <person name="Lee J.H."/>
            <person name="Rhee S.K."/>
        </authorList>
    </citation>
    <scope>NUCLEOTIDE SEQUENCE [LARGE SCALE GENOMIC DNA]</scope>
    <source>
        <strain evidence="10 11">AR1</strain>
    </source>
</reference>
<dbReference type="Gene3D" id="2.30.30.60">
    <property type="match status" value="1"/>
</dbReference>
<feature type="transmembrane region" description="Helical" evidence="7">
    <location>
        <begin position="88"/>
        <end position="116"/>
    </location>
</feature>
<gene>
    <name evidence="10" type="ORF">NKOR_05495</name>
</gene>
<dbReference type="SUPFAM" id="SSF82861">
    <property type="entry name" value="Mechanosensitive channel protein MscS (YggB), transmembrane region"/>
    <property type="match status" value="1"/>
</dbReference>
<organism evidence="10 11">
    <name type="scientific">Candidatus Nitrosopumilus koreensis AR1</name>
    <dbReference type="NCBI Taxonomy" id="1229908"/>
    <lineage>
        <taxon>Archaea</taxon>
        <taxon>Nitrososphaerota</taxon>
        <taxon>Nitrososphaeria</taxon>
        <taxon>Nitrosopumilales</taxon>
        <taxon>Nitrosopumilaceae</taxon>
        <taxon>Nitrosopumilus</taxon>
    </lineage>
</organism>
<dbReference type="HOGENOM" id="CLU_037945_1_0_2"/>
<dbReference type="Pfam" id="PF00924">
    <property type="entry name" value="MS_channel_2nd"/>
    <property type="match status" value="1"/>
</dbReference>
<feature type="transmembrane region" description="Helical" evidence="7">
    <location>
        <begin position="20"/>
        <end position="43"/>
    </location>
</feature>
<protein>
    <submittedName>
        <fullName evidence="10">MscS mechanosensitive ion channel</fullName>
    </submittedName>
</protein>
<comment type="similarity">
    <text evidence="2">Belongs to the MscS (TC 1.A.23) family.</text>
</comment>
<dbReference type="PATRIC" id="fig|1229908.8.peg.1198"/>
<sequence>MVLEFFDSLSEMELIGGLTILSLFVGGIIMAVGFIVARTIRLLFNKYYASSLTQDSAKNIGKLIYYGIIILSFLIFTSSTGLDLSGLLVAGGIFAVVIGFATQSVVSNLISGIFLLMEKPAKQGDTIELPDMGISGTLVDISTFSSRVRKFDGTLMRIPNEKFFTSNIRTLTSSLVRRAEVTVGIAYSEKIEHAIREIENEIRDFMPFVLQVPKPEFRIEALADSSVNITILVWHPREDWSEVQPILLKHAKLALDKAGIEIPFPQRVIWQGKEK</sequence>
<evidence type="ECO:0000259" key="9">
    <source>
        <dbReference type="Pfam" id="PF21082"/>
    </source>
</evidence>
<dbReference type="AlphaFoldDB" id="K0B7S0"/>
<dbReference type="KEGG" id="nkr:NKOR_05495"/>
<evidence type="ECO:0000256" key="2">
    <source>
        <dbReference type="ARBA" id="ARBA00008017"/>
    </source>
</evidence>
<name>K0B7S0_9ARCH</name>
<keyword evidence="5 7" id="KW-1133">Transmembrane helix</keyword>
<keyword evidence="6 7" id="KW-0472">Membrane</keyword>
<dbReference type="GO" id="GO:0008381">
    <property type="term" value="F:mechanosensitive monoatomic ion channel activity"/>
    <property type="evidence" value="ECO:0007669"/>
    <property type="project" value="InterPro"/>
</dbReference>
<feature type="domain" description="Mechanosensitive ion channel MscS" evidence="8">
    <location>
        <begin position="105"/>
        <end position="169"/>
    </location>
</feature>
<dbReference type="GeneID" id="13725135"/>
<dbReference type="InterPro" id="IPR011066">
    <property type="entry name" value="MscS_channel_C_sf"/>
</dbReference>
<evidence type="ECO:0000313" key="11">
    <source>
        <dbReference type="Proteomes" id="UP000006101"/>
    </source>
</evidence>
<dbReference type="SUPFAM" id="SSF50182">
    <property type="entry name" value="Sm-like ribonucleoproteins"/>
    <property type="match status" value="1"/>
</dbReference>
<dbReference type="STRING" id="1229908.NKOR_05495"/>